<dbReference type="SUPFAM" id="SSF49464">
    <property type="entry name" value="Carboxypeptidase regulatory domain-like"/>
    <property type="match status" value="1"/>
</dbReference>
<dbReference type="KEGG" id="spir:CWM47_22765"/>
<name>A0A2K8Z3F4_9BACT</name>
<dbReference type="EMBL" id="CP025096">
    <property type="protein sequence ID" value="AUD04416.1"/>
    <property type="molecule type" value="Genomic_DNA"/>
</dbReference>
<gene>
    <name evidence="1" type="ORF">CWM47_22765</name>
</gene>
<reference evidence="1 2" key="1">
    <citation type="submission" date="2017-11" db="EMBL/GenBank/DDBJ databases">
        <title>Taxonomic description and genome sequences of Spirosoma HA7 sp. nov., isolated from pollen microhabitat of Corylus avellana.</title>
        <authorList>
            <person name="Ambika Manirajan B."/>
            <person name="Suarez C."/>
            <person name="Ratering S."/>
            <person name="Geissler-Plaum R."/>
            <person name="Cardinale M."/>
            <person name="Sylvia S."/>
        </authorList>
    </citation>
    <scope>NUCLEOTIDE SEQUENCE [LARGE SCALE GENOMIC DNA]</scope>
    <source>
        <strain evidence="1 2">HA7</strain>
    </source>
</reference>
<proteinExistence type="predicted"/>
<dbReference type="AlphaFoldDB" id="A0A2K8Z3F4"/>
<dbReference type="Pfam" id="PF13620">
    <property type="entry name" value="CarboxypepD_reg"/>
    <property type="match status" value="1"/>
</dbReference>
<accession>A0A2K8Z3F4</accession>
<protein>
    <submittedName>
        <fullName evidence="1">TonB-dependent receptor</fullName>
    </submittedName>
</protein>
<organism evidence="1 2">
    <name type="scientific">Spirosoma pollinicola</name>
    <dbReference type="NCBI Taxonomy" id="2057025"/>
    <lineage>
        <taxon>Bacteria</taxon>
        <taxon>Pseudomonadati</taxon>
        <taxon>Bacteroidota</taxon>
        <taxon>Cytophagia</taxon>
        <taxon>Cytophagales</taxon>
        <taxon>Cytophagaceae</taxon>
        <taxon>Spirosoma</taxon>
    </lineage>
</organism>
<dbReference type="SUPFAM" id="SSF56935">
    <property type="entry name" value="Porins"/>
    <property type="match status" value="1"/>
</dbReference>
<evidence type="ECO:0000313" key="1">
    <source>
        <dbReference type="EMBL" id="AUD04416.1"/>
    </source>
</evidence>
<keyword evidence="1" id="KW-0675">Receptor</keyword>
<dbReference type="InterPro" id="IPR037066">
    <property type="entry name" value="Plug_dom_sf"/>
</dbReference>
<dbReference type="OrthoDB" id="9804995at2"/>
<dbReference type="Gene3D" id="2.170.130.10">
    <property type="entry name" value="TonB-dependent receptor, plug domain"/>
    <property type="match status" value="1"/>
</dbReference>
<dbReference type="Proteomes" id="UP000232883">
    <property type="component" value="Chromosome"/>
</dbReference>
<dbReference type="InterPro" id="IPR008969">
    <property type="entry name" value="CarboxyPept-like_regulatory"/>
</dbReference>
<keyword evidence="2" id="KW-1185">Reference proteome</keyword>
<dbReference type="Gene3D" id="2.60.40.1120">
    <property type="entry name" value="Carboxypeptidase-like, regulatory domain"/>
    <property type="match status" value="1"/>
</dbReference>
<sequence>MKNVLIALGLMLVQLPGHSQLLTQTLKGRVIDNQSKAPLAGATVVVLNSSPLIGTTTDEHGVYRLTNVPLGRQQIRFTYMGYGEQIIPNVLLTSGKEMVLDIEAGEDISTLKEVTVKGTDNPTNAALSYAASSSRLFNAEETRRFAGSRNDPSRMAANYAGVVSANDARNDIIIRGNSPAGLLWRLEGVDIPNPNHFGSLTGTGGPVSQINNNVLDRSLFLTGAFPAMYGNATSGVFDLRFRNGNAEKREYVGQIGFNGFELGTEGPIKKGGRSSYLINYRYSAPALLQGLGINFGTGGAIPYYQDLSLKLNIPTKKAGQFTVFGLAGSSHITFKGSLADTTNFYTDPYTNVTTQNRSGVLGATHTYFWNRSTFTKLVIAYSGIQTGILQDSLNQARQAFPQFRDHSWQGKLTAHLTFNRKINTRNTLILGLITNQVTAHLVDSVLVTNRFRTIRNFSGQTLFYQAYAQYQHRFDERLTLNTGFYTQLLALNSHYSFEPRLNMRYALNPTTNLTFGLGRHSQMQPLGLYLNQAGNPAENQQTNRNLDFTYSDQVVVGYEHQLPANWRVKLESYYQAISNVPVERIASSYSLLNSGTGYVVTDRTNLVNSGTGRNYGVELTLERTYTNGYYFLGTASLFNSQYRGSDGILRATAYAVNHVANLLAGKELRLGTRNVLAIDVRTSWVGGKPYTPIDIVASSQQHTEVDNPALAFSQHTNPYFRTDVKLTYRRNSVRAMQEWFIDFQNITNARNLYGFQYDNQRNRLVSVYQIGFYPNLNWRIHF</sequence>
<dbReference type="RefSeq" id="WP_100990482.1">
    <property type="nucleotide sequence ID" value="NZ_CP025096.1"/>
</dbReference>
<evidence type="ECO:0000313" key="2">
    <source>
        <dbReference type="Proteomes" id="UP000232883"/>
    </source>
</evidence>